<keyword evidence="2" id="KW-0808">Transferase</keyword>
<dbReference type="Proteomes" id="UP001055553">
    <property type="component" value="Chromosome"/>
</dbReference>
<evidence type="ECO:0000259" key="1">
    <source>
        <dbReference type="Pfam" id="PF00534"/>
    </source>
</evidence>
<dbReference type="GO" id="GO:0016757">
    <property type="term" value="F:glycosyltransferase activity"/>
    <property type="evidence" value="ECO:0007669"/>
    <property type="project" value="InterPro"/>
</dbReference>
<dbReference type="EMBL" id="AP019769">
    <property type="protein sequence ID" value="BBL45434.1"/>
    <property type="molecule type" value="Genomic_DNA"/>
</dbReference>
<evidence type="ECO:0000313" key="3">
    <source>
        <dbReference type="Proteomes" id="UP001055553"/>
    </source>
</evidence>
<dbReference type="KEGG" id="naer:MJ1_0264"/>
<evidence type="ECO:0000313" key="2">
    <source>
        <dbReference type="EMBL" id="BBL45434.1"/>
    </source>
</evidence>
<dbReference type="SUPFAM" id="SSF53756">
    <property type="entry name" value="UDP-Glycosyltransferase/glycogen phosphorylase"/>
    <property type="match status" value="1"/>
</dbReference>
<dbReference type="Pfam" id="PF00534">
    <property type="entry name" value="Glycos_transf_1"/>
    <property type="match status" value="1"/>
</dbReference>
<dbReference type="Gene3D" id="3.40.50.2000">
    <property type="entry name" value="Glycogen Phosphorylase B"/>
    <property type="match status" value="1"/>
</dbReference>
<gene>
    <name evidence="2" type="ORF">MJ1_0264</name>
</gene>
<dbReference type="InterPro" id="IPR001296">
    <property type="entry name" value="Glyco_trans_1"/>
</dbReference>
<sequence length="306" mass="36444">MGYIYMFDNLDFTVGVYRALVSLLYLKDYELYIPRNTKYIQIENTKKLLEEEIKDKIIEILKSANVLPPIPKKKMLKIFYYKKLSKIFSEPIYYPGENFLFREYYFNEKLQLMQLLPGVGSYIYEKNSKFYNLLQNVKLNDFLINRSNKLLVKYLYNLIKLKVFNNGIYLSVSKSHPYEFKRLGIKSKIFTIDPGNGIFHKELDNSKDYDLIYIGRATPDKGFLDLIYILQYLDKNINKKIKIIVIVRDRTELLDKLLNTKFRNIEIIYLSKIPREKLRELLAKTKIFIFPSKVEGLSLSYLRSSR</sequence>
<protein>
    <submittedName>
        <fullName evidence="2">Glycosyl transferase group 1</fullName>
    </submittedName>
</protein>
<name>A0A915SFJ3_9ARCH</name>
<dbReference type="GeneID" id="74568215"/>
<keyword evidence="3" id="KW-1185">Reference proteome</keyword>
<proteinExistence type="predicted"/>
<organism evidence="2 3">
    <name type="scientific">Nanobdella aerobiophila</name>
    <dbReference type="NCBI Taxonomy" id="2586965"/>
    <lineage>
        <taxon>Archaea</taxon>
        <taxon>Nanobdellota</taxon>
        <taxon>Nanobdellia</taxon>
        <taxon>Nanobdellales</taxon>
        <taxon>Nanobdellaceae</taxon>
        <taxon>Nanobdella</taxon>
    </lineage>
</organism>
<reference evidence="3" key="1">
    <citation type="journal article" date="2022" name="Int. J. Syst. Evol. Microbiol.">
        <title>Nanobdella aerobiophila gen. nov., sp. nov., a thermoacidophilic, obligate ectosymbiotic archaeon, and proposal of Nanobdellaceae fam. nov., Nanobdellales ord. nov. and Nanobdellia class. nov.</title>
        <authorList>
            <person name="Kato S."/>
            <person name="Ogasawara A."/>
            <person name="Itoh T."/>
            <person name="Sakai H.D."/>
            <person name="Shimizu M."/>
            <person name="Yuki M."/>
            <person name="Kaneko M."/>
            <person name="Takashina T."/>
            <person name="Ohkuma M."/>
        </authorList>
    </citation>
    <scope>NUCLEOTIDE SEQUENCE [LARGE SCALE GENOMIC DNA]</scope>
    <source>
        <strain evidence="3">MJ1</strain>
    </source>
</reference>
<feature type="domain" description="Glycosyl transferase family 1" evidence="1">
    <location>
        <begin position="200"/>
        <end position="300"/>
    </location>
</feature>
<dbReference type="RefSeq" id="WP_258393466.1">
    <property type="nucleotide sequence ID" value="NZ_AP019769.1"/>
</dbReference>
<dbReference type="AlphaFoldDB" id="A0A915SFJ3"/>
<accession>A0A915SFJ3</accession>